<feature type="domain" description="Fatty acid desaturase" evidence="2">
    <location>
        <begin position="77"/>
        <end position="358"/>
    </location>
</feature>
<comment type="caution">
    <text evidence="3">The sequence shown here is derived from an EMBL/GenBank/DDBJ whole genome shotgun (WGS) entry which is preliminary data.</text>
</comment>
<dbReference type="GO" id="GO:0016020">
    <property type="term" value="C:membrane"/>
    <property type="evidence" value="ECO:0007669"/>
    <property type="project" value="TreeGrafter"/>
</dbReference>
<dbReference type="GO" id="GO:0008610">
    <property type="term" value="P:lipid biosynthetic process"/>
    <property type="evidence" value="ECO:0007669"/>
    <property type="project" value="UniProtKB-ARBA"/>
</dbReference>
<dbReference type="PANTHER" id="PTHR19353">
    <property type="entry name" value="FATTY ACID DESATURASE 2"/>
    <property type="match status" value="1"/>
</dbReference>
<dbReference type="Proteomes" id="UP000237968">
    <property type="component" value="Unassembled WGS sequence"/>
</dbReference>
<protein>
    <submittedName>
        <fullName evidence="3">Stearoyl-CoA 9-desaturase</fullName>
        <ecNumber evidence="3">1.14.19.-</ecNumber>
    </submittedName>
</protein>
<keyword evidence="4" id="KW-1185">Reference proteome</keyword>
<organism evidence="3 4">
    <name type="scientific">Enhygromyxa salina</name>
    <dbReference type="NCBI Taxonomy" id="215803"/>
    <lineage>
        <taxon>Bacteria</taxon>
        <taxon>Pseudomonadati</taxon>
        <taxon>Myxococcota</taxon>
        <taxon>Polyangia</taxon>
        <taxon>Nannocystales</taxon>
        <taxon>Nannocystaceae</taxon>
        <taxon>Enhygromyxa</taxon>
    </lineage>
</organism>
<dbReference type="GO" id="GO:0016717">
    <property type="term" value="F:oxidoreductase activity, acting on paired donors, with oxidation of a pair of donors resulting in the reduction of molecular oxygen to two molecules of water"/>
    <property type="evidence" value="ECO:0007669"/>
    <property type="project" value="TreeGrafter"/>
</dbReference>
<keyword evidence="1" id="KW-0812">Transmembrane</keyword>
<evidence type="ECO:0000256" key="1">
    <source>
        <dbReference type="SAM" id="Phobius"/>
    </source>
</evidence>
<reference evidence="3 4" key="1">
    <citation type="submission" date="2018-03" db="EMBL/GenBank/DDBJ databases">
        <title>Draft Genome Sequences of the Obligatory Marine Myxobacteria Enhygromyxa salina SWB005.</title>
        <authorList>
            <person name="Poehlein A."/>
            <person name="Moghaddam J.A."/>
            <person name="Harms H."/>
            <person name="Alanjari M."/>
            <person name="Koenig G.M."/>
            <person name="Daniel R."/>
            <person name="Schaeberle T.F."/>
        </authorList>
    </citation>
    <scope>NUCLEOTIDE SEQUENCE [LARGE SCALE GENOMIC DNA]</scope>
    <source>
        <strain evidence="3 4">SWB005</strain>
    </source>
</reference>
<dbReference type="EMBL" id="PVNK01000244">
    <property type="protein sequence ID" value="PRP91345.1"/>
    <property type="molecule type" value="Genomic_DNA"/>
</dbReference>
<dbReference type="AlphaFoldDB" id="A0A2S9XEQ5"/>
<dbReference type="Pfam" id="PF00487">
    <property type="entry name" value="FA_desaturase"/>
    <property type="match status" value="1"/>
</dbReference>
<sequence length="399" mass="44664">MYSPANKATATIPSEQAERFRAFGAAIEDIRKRTQAKVGQRDLRYIRTVDRVSRVAEFVGRTLIAVSPGPMMFSAGVLSLWVYKQLQATEIGHGALHGAFNRVEGAGKFHSKAHVWQIPIDEASWVRGHNGRHHGLTNVAGHDADIHFGPVRLTEDTPHRFVHYFQLPFTLLILAPNFTALMNLHFTGVTDVWSGNGRGGFDFIEERSPASIRDTHRRALRKFVPYFAKEYLMWPLIASVVFGWWIGPLVFARSLVGNWLAERLRDLYSAATIFCGHVGEQTAAYPEGTLPRSKGERYAMQVEATNNFEVPWIVSVLCGALDLQIEHHLFPSLPPERLREIAPEVRAACEAHGVEYRSDTWPRTLGRALAQVARLSFPLAHERTARTKPSATTLAGAQQ</sequence>
<keyword evidence="1" id="KW-1133">Transmembrane helix</keyword>
<keyword evidence="1" id="KW-0472">Membrane</keyword>
<name>A0A2S9XEQ5_9BACT</name>
<dbReference type="EC" id="1.14.19.-" evidence="3"/>
<evidence type="ECO:0000313" key="4">
    <source>
        <dbReference type="Proteomes" id="UP000237968"/>
    </source>
</evidence>
<evidence type="ECO:0000313" key="3">
    <source>
        <dbReference type="EMBL" id="PRP91345.1"/>
    </source>
</evidence>
<dbReference type="PANTHER" id="PTHR19353:SF19">
    <property type="entry name" value="DELTA(5) FATTY ACID DESATURASE C-RELATED"/>
    <property type="match status" value="1"/>
</dbReference>
<feature type="transmembrane region" description="Helical" evidence="1">
    <location>
        <begin position="231"/>
        <end position="256"/>
    </location>
</feature>
<gene>
    <name evidence="3" type="primary">desA3_3</name>
    <name evidence="3" type="ORF">ENSA5_56110</name>
</gene>
<dbReference type="InterPro" id="IPR012171">
    <property type="entry name" value="Fatty_acid_desaturase"/>
</dbReference>
<dbReference type="OrthoDB" id="104711at2"/>
<dbReference type="RefSeq" id="WP_106394833.1">
    <property type="nucleotide sequence ID" value="NZ_PVNK01000244.1"/>
</dbReference>
<keyword evidence="3" id="KW-0560">Oxidoreductase</keyword>
<accession>A0A2S9XEQ5</accession>
<evidence type="ECO:0000259" key="2">
    <source>
        <dbReference type="Pfam" id="PF00487"/>
    </source>
</evidence>
<proteinExistence type="predicted"/>
<dbReference type="InterPro" id="IPR005804">
    <property type="entry name" value="FA_desaturase_dom"/>
</dbReference>